<protein>
    <submittedName>
        <fullName evidence="2">Uncharacterized protein</fullName>
    </submittedName>
</protein>
<feature type="compositionally biased region" description="Acidic residues" evidence="1">
    <location>
        <begin position="80"/>
        <end position="89"/>
    </location>
</feature>
<organism evidence="2 3">
    <name type="scientific">Caulochytrium protostelioides</name>
    <dbReference type="NCBI Taxonomy" id="1555241"/>
    <lineage>
        <taxon>Eukaryota</taxon>
        <taxon>Fungi</taxon>
        <taxon>Fungi incertae sedis</taxon>
        <taxon>Chytridiomycota</taxon>
        <taxon>Chytridiomycota incertae sedis</taxon>
        <taxon>Chytridiomycetes</taxon>
        <taxon>Caulochytriales</taxon>
        <taxon>Caulochytriaceae</taxon>
        <taxon>Caulochytrium</taxon>
    </lineage>
</organism>
<reference evidence="3" key="1">
    <citation type="journal article" date="2018" name="Nat. Microbiol.">
        <title>Leveraging single-cell genomics to expand the fungal tree of life.</title>
        <authorList>
            <person name="Ahrendt S.R."/>
            <person name="Quandt C.A."/>
            <person name="Ciobanu D."/>
            <person name="Clum A."/>
            <person name="Salamov A."/>
            <person name="Andreopoulos B."/>
            <person name="Cheng J.F."/>
            <person name="Woyke T."/>
            <person name="Pelin A."/>
            <person name="Henrissat B."/>
            <person name="Reynolds N.K."/>
            <person name="Benny G.L."/>
            <person name="Smith M.E."/>
            <person name="James T.Y."/>
            <person name="Grigoriev I.V."/>
        </authorList>
    </citation>
    <scope>NUCLEOTIDE SEQUENCE [LARGE SCALE GENOMIC DNA]</scope>
    <source>
        <strain evidence="3">ATCC 52028</strain>
    </source>
</reference>
<gene>
    <name evidence="2" type="ORF">CAUPRSCDRAFT_13039</name>
</gene>
<feature type="compositionally biased region" description="Low complexity" evidence="1">
    <location>
        <begin position="47"/>
        <end position="61"/>
    </location>
</feature>
<sequence length="218" mass="23506">MYSDESRGQPDVAASSITARPLRNSNVNVPPRRPAYPMTDSSRHDQQTATAMAIAAVRMAQGEPAGPDSGTEHGGTDPADGADGDDPDAWLYDEMDEELLRNTEFNAMFDASMVDSPELRAAQEAKRSASAGGGSNPRKTVRFLGMLEEIEADLYAPVETPVSELHPEDVPVGEAGDAYLIWKRVQRGIVAQVPLRNNEKAPYSPPQNLLMQLNGVSA</sequence>
<dbReference type="EMBL" id="ML012400">
    <property type="protein sequence ID" value="RKO95246.1"/>
    <property type="molecule type" value="Genomic_DNA"/>
</dbReference>
<accession>A0A4P9WVQ5</accession>
<evidence type="ECO:0000313" key="3">
    <source>
        <dbReference type="Proteomes" id="UP000268535"/>
    </source>
</evidence>
<name>A0A4P9WVQ5_9FUNG</name>
<feature type="region of interest" description="Disordered" evidence="1">
    <location>
        <begin position="1"/>
        <end position="89"/>
    </location>
</feature>
<evidence type="ECO:0000313" key="2">
    <source>
        <dbReference type="EMBL" id="RKO95246.1"/>
    </source>
</evidence>
<proteinExistence type="predicted"/>
<feature type="non-terminal residue" evidence="2">
    <location>
        <position position="218"/>
    </location>
</feature>
<dbReference type="AlphaFoldDB" id="A0A4P9WVQ5"/>
<evidence type="ECO:0000256" key="1">
    <source>
        <dbReference type="SAM" id="MobiDB-lite"/>
    </source>
</evidence>
<dbReference type="Proteomes" id="UP000268535">
    <property type="component" value="Unassembled WGS sequence"/>
</dbReference>
<feature type="compositionally biased region" description="Polar residues" evidence="1">
    <location>
        <begin position="15"/>
        <end position="28"/>
    </location>
</feature>